<sequence length="331" mass="35980">MTDTPYVVQADHLVKHYGTSRGPFRWPRWPRWTRQTRVVQAVNGVSLAIRKNEVLGLVGESGSGKSTIGRLLLGLEKPDSGSVTFDGSPLATANSAQWRRQRAHMQMVYQNPLAALDRRVAIRLQVEEPLHIHGIPDAQHKAAALLEAVGLQHHHGERLPSELSGGQRQRAVLARALATDPELIVCDEPISALDVSIQAQILNLLADLRASKGTSILFISHDLRAVRQLSDRIAVVYLGTVVESGPAGAVLEDPQHPYTKALVSAAPGHRGLQKDRIILQGEPPNPADRPDGCPFHPRCPMVKAHCRSTAPHLDPLPGDPARQVACHLAGI</sequence>
<dbReference type="EC" id="3.6.3.-" evidence="9"/>
<dbReference type="PROSITE" id="PS00211">
    <property type="entry name" value="ABC_TRANSPORTER_1"/>
    <property type="match status" value="1"/>
</dbReference>
<dbReference type="SUPFAM" id="SSF52540">
    <property type="entry name" value="P-loop containing nucleoside triphosphate hydrolases"/>
    <property type="match status" value="1"/>
</dbReference>
<evidence type="ECO:0000313" key="11">
    <source>
        <dbReference type="Proteomes" id="UP000254589"/>
    </source>
</evidence>
<keyword evidence="4" id="KW-0472">Membrane</keyword>
<keyword evidence="5" id="KW-0547">Nucleotide-binding</keyword>
<evidence type="ECO:0000256" key="3">
    <source>
        <dbReference type="ARBA" id="ARBA00022475"/>
    </source>
</evidence>
<dbReference type="Proteomes" id="UP000254589">
    <property type="component" value="Unassembled WGS sequence"/>
</dbReference>
<dbReference type="AlphaFoldDB" id="A0AAJ4ZAA8"/>
<keyword evidence="2" id="KW-0813">Transport</keyword>
<dbReference type="Pfam" id="PF08352">
    <property type="entry name" value="oligo_HPY"/>
    <property type="match status" value="1"/>
</dbReference>
<comment type="similarity">
    <text evidence="1">Belongs to the ABC transporter superfamily.</text>
</comment>
<dbReference type="NCBIfam" id="TIGR01727">
    <property type="entry name" value="oligo_HPY"/>
    <property type="match status" value="1"/>
</dbReference>
<evidence type="ECO:0000256" key="5">
    <source>
        <dbReference type="ARBA" id="ARBA00022741"/>
    </source>
</evidence>
<evidence type="ECO:0000313" key="10">
    <source>
        <dbReference type="Proteomes" id="UP000035086"/>
    </source>
</evidence>
<dbReference type="KEGG" id="ppul:RO07_15765"/>
<dbReference type="InterPro" id="IPR003439">
    <property type="entry name" value="ABC_transporter-like_ATP-bd"/>
</dbReference>
<dbReference type="SMART" id="SM00382">
    <property type="entry name" value="AAA"/>
    <property type="match status" value="1"/>
</dbReference>
<accession>A0AAJ4ZAA8</accession>
<dbReference type="InterPro" id="IPR013563">
    <property type="entry name" value="Oligopep_ABC_C"/>
</dbReference>
<feature type="domain" description="ABC transporter" evidence="7">
    <location>
        <begin position="8"/>
        <end position="263"/>
    </location>
</feature>
<dbReference type="Proteomes" id="UP000035086">
    <property type="component" value="Chromosome"/>
</dbReference>
<dbReference type="RefSeq" id="WP_039409403.1">
    <property type="nucleotide sequence ID" value="NZ_CP010310.2"/>
</dbReference>
<reference evidence="8" key="2">
    <citation type="submission" date="2016-11" db="EMBL/GenBank/DDBJ databases">
        <title>Complete Genome Sequencing of Pandoraea pulmonicola DSM 16583.</title>
        <authorList>
            <person name="Chan K.-G."/>
        </authorList>
    </citation>
    <scope>NUCLEOTIDE SEQUENCE</scope>
    <source>
        <strain evidence="8">DSM 16583</strain>
    </source>
</reference>
<dbReference type="PANTHER" id="PTHR43776:SF7">
    <property type="entry name" value="D,D-DIPEPTIDE TRANSPORT ATP-BINDING PROTEIN DDPF-RELATED"/>
    <property type="match status" value="1"/>
</dbReference>
<dbReference type="EMBL" id="CP010310">
    <property type="protein sequence ID" value="AJC21581.1"/>
    <property type="molecule type" value="Genomic_DNA"/>
</dbReference>
<dbReference type="GO" id="GO:0015833">
    <property type="term" value="P:peptide transport"/>
    <property type="evidence" value="ECO:0007669"/>
    <property type="project" value="InterPro"/>
</dbReference>
<protein>
    <submittedName>
        <fullName evidence="9">Glutathione import ATP-binding protein GsiA</fullName>
        <ecNumber evidence="9">3.6.3.-</ecNumber>
    </submittedName>
    <submittedName>
        <fullName evidence="8">Peptide ABC transporter ATP-binding protein</fullName>
    </submittedName>
</protein>
<dbReference type="InterPro" id="IPR027417">
    <property type="entry name" value="P-loop_NTPase"/>
</dbReference>
<gene>
    <name evidence="9" type="primary">gsiA_6</name>
    <name evidence="9" type="ORF">NCTC13159_01073</name>
    <name evidence="8" type="ORF">RO07_15765</name>
</gene>
<keyword evidence="3" id="KW-1003">Cell membrane</keyword>
<keyword evidence="6 9" id="KW-0067">ATP-binding</keyword>
<dbReference type="InterPro" id="IPR050319">
    <property type="entry name" value="ABC_transp_ATP-bind"/>
</dbReference>
<evidence type="ECO:0000256" key="6">
    <source>
        <dbReference type="ARBA" id="ARBA00022840"/>
    </source>
</evidence>
<dbReference type="GO" id="GO:0055085">
    <property type="term" value="P:transmembrane transport"/>
    <property type="evidence" value="ECO:0007669"/>
    <property type="project" value="UniProtKB-ARBA"/>
</dbReference>
<evidence type="ECO:0000256" key="1">
    <source>
        <dbReference type="ARBA" id="ARBA00005417"/>
    </source>
</evidence>
<dbReference type="Pfam" id="PF00005">
    <property type="entry name" value="ABC_tran"/>
    <property type="match status" value="1"/>
</dbReference>
<evidence type="ECO:0000313" key="9">
    <source>
        <dbReference type="EMBL" id="SUA89606.1"/>
    </source>
</evidence>
<evidence type="ECO:0000259" key="7">
    <source>
        <dbReference type="PROSITE" id="PS50893"/>
    </source>
</evidence>
<evidence type="ECO:0000256" key="2">
    <source>
        <dbReference type="ARBA" id="ARBA00022448"/>
    </source>
</evidence>
<evidence type="ECO:0000313" key="8">
    <source>
        <dbReference type="EMBL" id="AJC21581.1"/>
    </source>
</evidence>
<proteinExistence type="inferred from homology"/>
<name>A0AAJ4ZAA8_PANPU</name>
<dbReference type="GO" id="GO:0016887">
    <property type="term" value="F:ATP hydrolysis activity"/>
    <property type="evidence" value="ECO:0007669"/>
    <property type="project" value="InterPro"/>
</dbReference>
<dbReference type="GO" id="GO:0005524">
    <property type="term" value="F:ATP binding"/>
    <property type="evidence" value="ECO:0007669"/>
    <property type="project" value="UniProtKB-KW"/>
</dbReference>
<organism evidence="9 11">
    <name type="scientific">Pandoraea pulmonicola</name>
    <dbReference type="NCBI Taxonomy" id="93221"/>
    <lineage>
        <taxon>Bacteria</taxon>
        <taxon>Pseudomonadati</taxon>
        <taxon>Pseudomonadota</taxon>
        <taxon>Betaproteobacteria</taxon>
        <taxon>Burkholderiales</taxon>
        <taxon>Burkholderiaceae</taxon>
        <taxon>Pandoraea</taxon>
    </lineage>
</organism>
<dbReference type="CDD" id="cd03257">
    <property type="entry name" value="ABC_NikE_OppD_transporters"/>
    <property type="match status" value="1"/>
</dbReference>
<dbReference type="FunFam" id="3.40.50.300:FF:000016">
    <property type="entry name" value="Oligopeptide ABC transporter ATP-binding component"/>
    <property type="match status" value="1"/>
</dbReference>
<dbReference type="InterPro" id="IPR003593">
    <property type="entry name" value="AAA+_ATPase"/>
</dbReference>
<dbReference type="EMBL" id="UGSJ01000001">
    <property type="protein sequence ID" value="SUA89606.1"/>
    <property type="molecule type" value="Genomic_DNA"/>
</dbReference>
<dbReference type="PANTHER" id="PTHR43776">
    <property type="entry name" value="TRANSPORT ATP-BINDING PROTEIN"/>
    <property type="match status" value="1"/>
</dbReference>
<dbReference type="Gene3D" id="3.40.50.300">
    <property type="entry name" value="P-loop containing nucleotide triphosphate hydrolases"/>
    <property type="match status" value="1"/>
</dbReference>
<keyword evidence="9" id="KW-0378">Hydrolase</keyword>
<dbReference type="PROSITE" id="PS50893">
    <property type="entry name" value="ABC_TRANSPORTER_2"/>
    <property type="match status" value="1"/>
</dbReference>
<keyword evidence="10" id="KW-1185">Reference proteome</keyword>
<keyword evidence="4" id="KW-0997">Cell inner membrane</keyword>
<evidence type="ECO:0000256" key="4">
    <source>
        <dbReference type="ARBA" id="ARBA00022519"/>
    </source>
</evidence>
<dbReference type="InterPro" id="IPR017871">
    <property type="entry name" value="ABC_transporter-like_CS"/>
</dbReference>
<reference evidence="10" key="1">
    <citation type="submission" date="2014-12" db="EMBL/GenBank/DDBJ databases">
        <title>Complete Genome Sequencing of Pandoraea pulmonicola DSM 16583.</title>
        <authorList>
            <person name="Chan K.-G."/>
        </authorList>
    </citation>
    <scope>NUCLEOTIDE SEQUENCE [LARGE SCALE GENOMIC DNA]</scope>
    <source>
        <strain evidence="10">DSM 16583</strain>
    </source>
</reference>
<reference evidence="9 11" key="3">
    <citation type="submission" date="2018-06" db="EMBL/GenBank/DDBJ databases">
        <authorList>
            <consortium name="Pathogen Informatics"/>
            <person name="Doyle S."/>
        </authorList>
    </citation>
    <scope>NUCLEOTIDE SEQUENCE [LARGE SCALE GENOMIC DNA]</scope>
    <source>
        <strain evidence="9 11">NCTC13159</strain>
    </source>
</reference>